<keyword evidence="2" id="KW-1185">Reference proteome</keyword>
<dbReference type="EMBL" id="CP016428">
    <property type="protein sequence ID" value="ANW02924.1"/>
    <property type="molecule type" value="Genomic_DNA"/>
</dbReference>
<gene>
    <name evidence="1" type="ORF">LMTR13_24950</name>
</gene>
<evidence type="ECO:0000313" key="2">
    <source>
        <dbReference type="Proteomes" id="UP000092839"/>
    </source>
</evidence>
<organism evidence="1 2">
    <name type="scientific">Bradyrhizobium icense</name>
    <dbReference type="NCBI Taxonomy" id="1274631"/>
    <lineage>
        <taxon>Bacteria</taxon>
        <taxon>Pseudomonadati</taxon>
        <taxon>Pseudomonadota</taxon>
        <taxon>Alphaproteobacteria</taxon>
        <taxon>Hyphomicrobiales</taxon>
        <taxon>Nitrobacteraceae</taxon>
        <taxon>Bradyrhizobium</taxon>
    </lineage>
</organism>
<reference evidence="1 2" key="1">
    <citation type="submission" date="2016-07" db="EMBL/GenBank/DDBJ databases">
        <title>Complete genome sequence of Bradyrhizobium icense LMTR 13T, a potential inoculant strain isolated from lima bean (Phaseolus lunatus) in Peru.</title>
        <authorList>
            <person name="Ormeno-Orrillo E."/>
            <person name="Duran D."/>
            <person name="Rogel M.A."/>
            <person name="Rey L."/>
            <person name="Imperial J."/>
            <person name="Ruiz-Argueso T."/>
            <person name="Martinez-Romero E."/>
        </authorList>
    </citation>
    <scope>NUCLEOTIDE SEQUENCE [LARGE SCALE GENOMIC DNA]</scope>
    <source>
        <strain evidence="1 2">LMTR 13</strain>
    </source>
</reference>
<protein>
    <submittedName>
        <fullName evidence="1">Uncharacterized protein</fullName>
    </submittedName>
</protein>
<accession>A0A1B1UJK9</accession>
<dbReference type="AlphaFoldDB" id="A0A1B1UJK9"/>
<name>A0A1B1UJK9_9BRAD</name>
<proteinExistence type="predicted"/>
<evidence type="ECO:0000313" key="1">
    <source>
        <dbReference type="EMBL" id="ANW02924.1"/>
    </source>
</evidence>
<dbReference type="Proteomes" id="UP000092839">
    <property type="component" value="Chromosome"/>
</dbReference>
<dbReference type="KEGG" id="bic:LMTR13_24950"/>
<sequence length="93" mass="9833">MVILALGEHAGHSPKGKIGGDHDEGALVQRADEMEKELTAGLLGRGQISEFRRTGCTIQPILGKTPAFTRGGRNAASFTAAIEEMDDTEAVNL</sequence>